<gene>
    <name evidence="2" type="ORF">SAMN04489751_3144</name>
</gene>
<keyword evidence="1" id="KW-0812">Transmembrane</keyword>
<feature type="transmembrane region" description="Helical" evidence="1">
    <location>
        <begin position="6"/>
        <end position="30"/>
    </location>
</feature>
<keyword evidence="3" id="KW-1185">Reference proteome</keyword>
<name>A0A1H1VVH7_BRESA</name>
<keyword evidence="1" id="KW-0472">Membrane</keyword>
<reference evidence="2" key="1">
    <citation type="submission" date="2016-10" db="EMBL/GenBank/DDBJ databases">
        <authorList>
            <person name="Varghese N."/>
            <person name="Submissions S."/>
        </authorList>
    </citation>
    <scope>NUCLEOTIDE SEQUENCE [LARGE SCALE GENOMIC DNA]</scope>
    <source>
        <strain evidence="2">DSM 22082</strain>
    </source>
</reference>
<evidence type="ECO:0000313" key="2">
    <source>
        <dbReference type="EMBL" id="SDS88705.1"/>
    </source>
</evidence>
<dbReference type="EMBL" id="LT629739">
    <property type="protein sequence ID" value="SDS88705.1"/>
    <property type="molecule type" value="Genomic_DNA"/>
</dbReference>
<feature type="transmembrane region" description="Helical" evidence="1">
    <location>
        <begin position="51"/>
        <end position="69"/>
    </location>
</feature>
<proteinExistence type="predicted"/>
<dbReference type="RefSeq" id="WP_092106993.1">
    <property type="nucleotide sequence ID" value="NZ_LT629739.1"/>
</dbReference>
<keyword evidence="1" id="KW-1133">Transmembrane helix</keyword>
<evidence type="ECO:0000256" key="1">
    <source>
        <dbReference type="SAM" id="Phobius"/>
    </source>
</evidence>
<evidence type="ECO:0008006" key="4">
    <source>
        <dbReference type="Google" id="ProtNLM"/>
    </source>
</evidence>
<feature type="transmembrane region" description="Helical" evidence="1">
    <location>
        <begin position="75"/>
        <end position="95"/>
    </location>
</feature>
<evidence type="ECO:0000313" key="3">
    <source>
        <dbReference type="Proteomes" id="UP000199700"/>
    </source>
</evidence>
<dbReference type="AlphaFoldDB" id="A0A1H1VVH7"/>
<dbReference type="Proteomes" id="UP000199700">
    <property type="component" value="Chromosome"/>
</dbReference>
<dbReference type="OrthoDB" id="4412667at2"/>
<dbReference type="InterPro" id="IPR013901">
    <property type="entry name" value="Anthrone_oxy"/>
</dbReference>
<organism evidence="2 3">
    <name type="scientific">Brevibacterium sandarakinum</name>
    <dbReference type="NCBI Taxonomy" id="629680"/>
    <lineage>
        <taxon>Bacteria</taxon>
        <taxon>Bacillati</taxon>
        <taxon>Actinomycetota</taxon>
        <taxon>Actinomycetes</taxon>
        <taxon>Micrococcales</taxon>
        <taxon>Brevibacteriaceae</taxon>
        <taxon>Brevibacterium</taxon>
    </lineage>
</organism>
<dbReference type="Pfam" id="PF08592">
    <property type="entry name" value="Anthrone_oxy"/>
    <property type="match status" value="1"/>
</dbReference>
<feature type="transmembrane region" description="Helical" evidence="1">
    <location>
        <begin position="125"/>
        <end position="144"/>
    </location>
</feature>
<accession>A0A1H1VVH7</accession>
<protein>
    <recommendedName>
        <fullName evidence="4">DUF1772 domain-containing protein</fullName>
    </recommendedName>
</protein>
<sequence>MDIIDIAAIIVTGFVGSAEFGSATLVHPVIRKLKPEDQLVFEQGLLRTFGRVMPIGMTAATALGIIVAINDPSGWLIAAAVSLSVGLIVTIIGNVPINLRTGRITEATAPNGFIAMRRRWDAFQIVRASLQLVGFILVTIGMVTSA</sequence>